<organism evidence="2 3">
    <name type="scientific">Phaseolus angularis</name>
    <name type="common">Azuki bean</name>
    <name type="synonym">Vigna angularis</name>
    <dbReference type="NCBI Taxonomy" id="3914"/>
    <lineage>
        <taxon>Eukaryota</taxon>
        <taxon>Viridiplantae</taxon>
        <taxon>Streptophyta</taxon>
        <taxon>Embryophyta</taxon>
        <taxon>Tracheophyta</taxon>
        <taxon>Spermatophyta</taxon>
        <taxon>Magnoliopsida</taxon>
        <taxon>eudicotyledons</taxon>
        <taxon>Gunneridae</taxon>
        <taxon>Pentapetalae</taxon>
        <taxon>rosids</taxon>
        <taxon>fabids</taxon>
        <taxon>Fabales</taxon>
        <taxon>Fabaceae</taxon>
        <taxon>Papilionoideae</taxon>
        <taxon>50 kb inversion clade</taxon>
        <taxon>NPAAA clade</taxon>
        <taxon>indigoferoid/millettioid clade</taxon>
        <taxon>Phaseoleae</taxon>
        <taxon>Vigna</taxon>
    </lineage>
</organism>
<dbReference type="Proteomes" id="UP000053144">
    <property type="component" value="Chromosome 2"/>
</dbReference>
<evidence type="ECO:0000313" key="3">
    <source>
        <dbReference type="Proteomes" id="UP000053144"/>
    </source>
</evidence>
<dbReference type="AlphaFoldDB" id="A0A0L9TVN9"/>
<sequence>MSIVNLSFSEESLGKGSQGYDDGASSSTTLGYNSSIFGSTERDKGPVKSAASVDENKVTRCMALNFIFGGVEIEAINEGNVVAQDADDDDRVGGNNVRLGITIKHSFILFSSGHSALS</sequence>
<name>A0A0L9TVN9_PHAAN</name>
<feature type="compositionally biased region" description="Polar residues" evidence="1">
    <location>
        <begin position="1"/>
        <end position="10"/>
    </location>
</feature>
<evidence type="ECO:0000256" key="1">
    <source>
        <dbReference type="SAM" id="MobiDB-lite"/>
    </source>
</evidence>
<accession>A0A0L9TVN9</accession>
<gene>
    <name evidence="2" type="ORF">LR48_Vigan02g081300</name>
</gene>
<proteinExistence type="predicted"/>
<protein>
    <submittedName>
        <fullName evidence="2">Uncharacterized protein</fullName>
    </submittedName>
</protein>
<dbReference type="Gramene" id="KOM34663">
    <property type="protein sequence ID" value="KOM34663"/>
    <property type="gene ID" value="LR48_Vigan02g081300"/>
</dbReference>
<reference evidence="3" key="1">
    <citation type="journal article" date="2015" name="Proc. Natl. Acad. Sci. U.S.A.">
        <title>Genome sequencing of adzuki bean (Vigna angularis) provides insight into high starch and low fat accumulation and domestication.</title>
        <authorList>
            <person name="Yang K."/>
            <person name="Tian Z."/>
            <person name="Chen C."/>
            <person name="Luo L."/>
            <person name="Zhao B."/>
            <person name="Wang Z."/>
            <person name="Yu L."/>
            <person name="Li Y."/>
            <person name="Sun Y."/>
            <person name="Li W."/>
            <person name="Chen Y."/>
            <person name="Li Y."/>
            <person name="Zhang Y."/>
            <person name="Ai D."/>
            <person name="Zhao J."/>
            <person name="Shang C."/>
            <person name="Ma Y."/>
            <person name="Wu B."/>
            <person name="Wang M."/>
            <person name="Gao L."/>
            <person name="Sun D."/>
            <person name="Zhang P."/>
            <person name="Guo F."/>
            <person name="Wang W."/>
            <person name="Li Y."/>
            <person name="Wang J."/>
            <person name="Varshney R.K."/>
            <person name="Wang J."/>
            <person name="Ling H.Q."/>
            <person name="Wan P."/>
        </authorList>
    </citation>
    <scope>NUCLEOTIDE SEQUENCE</scope>
    <source>
        <strain evidence="3">cv. Jingnong 6</strain>
    </source>
</reference>
<dbReference type="EMBL" id="CM003372">
    <property type="protein sequence ID" value="KOM34663.1"/>
    <property type="molecule type" value="Genomic_DNA"/>
</dbReference>
<evidence type="ECO:0000313" key="2">
    <source>
        <dbReference type="EMBL" id="KOM34663.1"/>
    </source>
</evidence>
<feature type="region of interest" description="Disordered" evidence="1">
    <location>
        <begin position="1"/>
        <end position="26"/>
    </location>
</feature>